<organism evidence="1 2">
    <name type="scientific">Portunus trituberculatus</name>
    <name type="common">Swimming crab</name>
    <name type="synonym">Neptunus trituberculatus</name>
    <dbReference type="NCBI Taxonomy" id="210409"/>
    <lineage>
        <taxon>Eukaryota</taxon>
        <taxon>Metazoa</taxon>
        <taxon>Ecdysozoa</taxon>
        <taxon>Arthropoda</taxon>
        <taxon>Crustacea</taxon>
        <taxon>Multicrustacea</taxon>
        <taxon>Malacostraca</taxon>
        <taxon>Eumalacostraca</taxon>
        <taxon>Eucarida</taxon>
        <taxon>Decapoda</taxon>
        <taxon>Pleocyemata</taxon>
        <taxon>Brachyura</taxon>
        <taxon>Eubrachyura</taxon>
        <taxon>Portunoidea</taxon>
        <taxon>Portunidae</taxon>
        <taxon>Portuninae</taxon>
        <taxon>Portunus</taxon>
    </lineage>
</organism>
<keyword evidence="2" id="KW-1185">Reference proteome</keyword>
<sequence>MSLWYRKSSGNPEGM</sequence>
<proteinExistence type="predicted"/>
<gene>
    <name evidence="1" type="ORF">E2C01_033257</name>
</gene>
<reference evidence="1 2" key="1">
    <citation type="submission" date="2019-05" db="EMBL/GenBank/DDBJ databases">
        <title>Another draft genome of Portunus trituberculatus and its Hox gene families provides insights of decapod evolution.</title>
        <authorList>
            <person name="Jeong J.-H."/>
            <person name="Song I."/>
            <person name="Kim S."/>
            <person name="Choi T."/>
            <person name="Kim D."/>
            <person name="Ryu S."/>
            <person name="Kim W."/>
        </authorList>
    </citation>
    <scope>NUCLEOTIDE SEQUENCE [LARGE SCALE GENOMIC DNA]</scope>
    <source>
        <tissue evidence="1">Muscle</tissue>
    </source>
</reference>
<evidence type="ECO:0000313" key="2">
    <source>
        <dbReference type="Proteomes" id="UP000324222"/>
    </source>
</evidence>
<evidence type="ECO:0000313" key="1">
    <source>
        <dbReference type="EMBL" id="MPC39711.1"/>
    </source>
</evidence>
<accession>A0A5B7EY86</accession>
<comment type="caution">
    <text evidence="1">The sequence shown here is derived from an EMBL/GenBank/DDBJ whole genome shotgun (WGS) entry which is preliminary data.</text>
</comment>
<name>A0A5B7EY86_PORTR</name>
<dbReference type="EMBL" id="VSRR010004448">
    <property type="protein sequence ID" value="MPC39711.1"/>
    <property type="molecule type" value="Genomic_DNA"/>
</dbReference>
<protein>
    <submittedName>
        <fullName evidence="1">Uncharacterized protein</fullName>
    </submittedName>
</protein>
<dbReference type="Proteomes" id="UP000324222">
    <property type="component" value="Unassembled WGS sequence"/>
</dbReference>